<evidence type="ECO:0000256" key="3">
    <source>
        <dbReference type="SAM" id="SignalP"/>
    </source>
</evidence>
<feature type="compositionally biased region" description="Polar residues" evidence="1">
    <location>
        <begin position="139"/>
        <end position="165"/>
    </location>
</feature>
<evidence type="ECO:0000313" key="5">
    <source>
        <dbReference type="WBParaSite" id="MBELARI_LOCUS7863"/>
    </source>
</evidence>
<keyword evidence="2" id="KW-1133">Transmembrane helix</keyword>
<reference evidence="5" key="1">
    <citation type="submission" date="2024-02" db="UniProtKB">
        <authorList>
            <consortium name="WormBaseParasite"/>
        </authorList>
    </citation>
    <scope>IDENTIFICATION</scope>
</reference>
<keyword evidence="2" id="KW-0472">Membrane</keyword>
<dbReference type="Proteomes" id="UP000887575">
    <property type="component" value="Unassembled WGS sequence"/>
</dbReference>
<accession>A0AAF3FL54</accession>
<evidence type="ECO:0000256" key="1">
    <source>
        <dbReference type="SAM" id="MobiDB-lite"/>
    </source>
</evidence>
<keyword evidence="2" id="KW-0812">Transmembrane</keyword>
<organism evidence="4 5">
    <name type="scientific">Mesorhabditis belari</name>
    <dbReference type="NCBI Taxonomy" id="2138241"/>
    <lineage>
        <taxon>Eukaryota</taxon>
        <taxon>Metazoa</taxon>
        <taxon>Ecdysozoa</taxon>
        <taxon>Nematoda</taxon>
        <taxon>Chromadorea</taxon>
        <taxon>Rhabditida</taxon>
        <taxon>Rhabditina</taxon>
        <taxon>Rhabditomorpha</taxon>
        <taxon>Rhabditoidea</taxon>
        <taxon>Rhabditidae</taxon>
        <taxon>Mesorhabditinae</taxon>
        <taxon>Mesorhabditis</taxon>
    </lineage>
</organism>
<feature type="region of interest" description="Disordered" evidence="1">
    <location>
        <begin position="135"/>
        <end position="165"/>
    </location>
</feature>
<dbReference type="WBParaSite" id="MBELARI_LOCUS7863">
    <property type="protein sequence ID" value="MBELARI_LOCUS7863"/>
    <property type="gene ID" value="MBELARI_LOCUS7863"/>
</dbReference>
<feature type="transmembrane region" description="Helical" evidence="2">
    <location>
        <begin position="66"/>
        <end position="87"/>
    </location>
</feature>
<keyword evidence="4" id="KW-1185">Reference proteome</keyword>
<proteinExistence type="predicted"/>
<evidence type="ECO:0000256" key="2">
    <source>
        <dbReference type="SAM" id="Phobius"/>
    </source>
</evidence>
<sequence length="165" mass="18396">MHLCARPMNMSRLACCQLVLMLNDTLRIPQCDPTWLLLDQEDIRNRSKPSWVLIEEADHPTTGDEPLVFCLGVALLLLVALGATLTLNRITRPKAGDLEPGYNIMMWMPTGPSHRSSRRSSLLVMLRSVSSCRSRASFHPSTNRSTPGNSSNRHSNALSIVSNMR</sequence>
<dbReference type="AlphaFoldDB" id="A0AAF3FL54"/>
<name>A0AAF3FL54_9BILA</name>
<feature type="chain" id="PRO_5042206508" evidence="3">
    <location>
        <begin position="17"/>
        <end position="165"/>
    </location>
</feature>
<evidence type="ECO:0000313" key="4">
    <source>
        <dbReference type="Proteomes" id="UP000887575"/>
    </source>
</evidence>
<feature type="signal peptide" evidence="3">
    <location>
        <begin position="1"/>
        <end position="16"/>
    </location>
</feature>
<protein>
    <submittedName>
        <fullName evidence="5">Uncharacterized protein</fullName>
    </submittedName>
</protein>
<keyword evidence="3" id="KW-0732">Signal</keyword>